<evidence type="ECO:0000259" key="13">
    <source>
        <dbReference type="SMART" id="SM00846"/>
    </source>
</evidence>
<dbReference type="GO" id="GO:0006006">
    <property type="term" value="P:glucose metabolic process"/>
    <property type="evidence" value="ECO:0007669"/>
    <property type="project" value="InterPro"/>
</dbReference>
<dbReference type="InterPro" id="IPR006424">
    <property type="entry name" value="Glyceraldehyde-3-P_DH_1"/>
</dbReference>
<dbReference type="GO" id="GO:0050661">
    <property type="term" value="F:NADP binding"/>
    <property type="evidence" value="ECO:0007669"/>
    <property type="project" value="InterPro"/>
</dbReference>
<dbReference type="SUPFAM" id="SSF55347">
    <property type="entry name" value="Glyceraldehyde-3-phosphate dehydrogenase-like, C-terminal domain"/>
    <property type="match status" value="1"/>
</dbReference>
<dbReference type="PRINTS" id="PR00078">
    <property type="entry name" value="G3PDHDRGNASE"/>
</dbReference>
<name>A0A4R6Q786_9FIRM</name>
<keyword evidence="4 12" id="KW-0560">Oxidoreductase</keyword>
<dbReference type="InterPro" id="IPR036291">
    <property type="entry name" value="NAD(P)-bd_dom_sf"/>
</dbReference>
<evidence type="ECO:0000256" key="7">
    <source>
        <dbReference type="PIRSR" id="PIRSR000149-1"/>
    </source>
</evidence>
<comment type="caution">
    <text evidence="14">The sequence shown here is derived from an EMBL/GenBank/DDBJ whole genome shotgun (WGS) entry which is preliminary data.</text>
</comment>
<feature type="domain" description="Glyceraldehyde 3-phosphate dehydrogenase NAD(P) binding" evidence="13">
    <location>
        <begin position="3"/>
        <end position="154"/>
    </location>
</feature>
<keyword evidence="15" id="KW-1185">Reference proteome</keyword>
<dbReference type="EMBL" id="SNXO01000008">
    <property type="protein sequence ID" value="TDP58081.1"/>
    <property type="molecule type" value="Genomic_DNA"/>
</dbReference>
<dbReference type="SUPFAM" id="SSF51735">
    <property type="entry name" value="NAD(P)-binding Rossmann-fold domains"/>
    <property type="match status" value="1"/>
</dbReference>
<evidence type="ECO:0000256" key="6">
    <source>
        <dbReference type="ARBA" id="ARBA00047698"/>
    </source>
</evidence>
<dbReference type="PANTHER" id="PTHR10836">
    <property type="entry name" value="GLYCERALDEHYDE 3-PHOSPHATE DEHYDROGENASE"/>
    <property type="match status" value="1"/>
</dbReference>
<feature type="binding site" evidence="9">
    <location>
        <begin position="12"/>
        <end position="13"/>
    </location>
    <ligand>
        <name>NAD(+)</name>
        <dbReference type="ChEBI" id="CHEBI:57540"/>
    </ligand>
</feature>
<sequence length="339" mass="37341">MAIKVGISGFGRIGRVVIRAAMDMPEIEIAGINVRNSDIDYMVYMLKYDSTFGRFPKELGRYEDGLLIDGKKVPVYSEGEAKNIPWDRCGAEYIVEATGAYTTTEKAMDHITYGGAKKVIISAPAKDKTTPTFVYRVNSDNYTPDMDVVSNASCTTNCLAPLCKVVNDHFGIDQGLMSTIHSATAKQKVVDARSLKDWRTGRSVFGNIIPSTTGAAKAVGLVIPDLAGRMTGISYRVPTADVSVIDLNIMLKKSASYEDICRAVKNAADTDLHGVIEYVDDEVVSGDFVGDAHTSIFDAREGIELNDKFFKLIAYYDNEYGYSSKTLEIIKHMYEVDHR</sequence>
<feature type="binding site" evidence="8">
    <location>
        <begin position="153"/>
        <end position="155"/>
    </location>
    <ligand>
        <name>D-glyceraldehyde 3-phosphate</name>
        <dbReference type="ChEBI" id="CHEBI:59776"/>
    </ligand>
</feature>
<evidence type="ECO:0000256" key="2">
    <source>
        <dbReference type="ARBA" id="ARBA00007406"/>
    </source>
</evidence>
<comment type="function">
    <text evidence="1">Catalyzes the oxidative phosphorylation of glyceraldehyde 3-phosphate (G3P) to 1,3-bisphosphoglycerate (BPG) using the cofactor NAD. The first reaction step involves the formation of a hemiacetal intermediate between G3P and a cysteine residue, and this hemiacetal intermediate is then oxidized to a thioester, with concomitant reduction of NAD to NADH. The reduced NADH is then exchanged with the second NAD, and the thioester is attacked by a nucleophilic inorganic phosphate to produce BPG.</text>
</comment>
<dbReference type="AlphaFoldDB" id="A0A4R6Q786"/>
<comment type="subunit">
    <text evidence="3">Homotetramer.</text>
</comment>
<evidence type="ECO:0000256" key="5">
    <source>
        <dbReference type="ARBA" id="ARBA00023027"/>
    </source>
</evidence>
<dbReference type="NCBIfam" id="TIGR01534">
    <property type="entry name" value="GAPDH-I"/>
    <property type="match status" value="1"/>
</dbReference>
<dbReference type="InterPro" id="IPR020829">
    <property type="entry name" value="GlycerAld_3-P_DH_cat"/>
</dbReference>
<evidence type="ECO:0000256" key="8">
    <source>
        <dbReference type="PIRSR" id="PIRSR000149-2"/>
    </source>
</evidence>
<evidence type="ECO:0000256" key="12">
    <source>
        <dbReference type="RuleBase" id="RU361160"/>
    </source>
</evidence>
<evidence type="ECO:0000313" key="14">
    <source>
        <dbReference type="EMBL" id="TDP58081.1"/>
    </source>
</evidence>
<evidence type="ECO:0000313" key="15">
    <source>
        <dbReference type="Proteomes" id="UP000295500"/>
    </source>
</evidence>
<dbReference type="InterPro" id="IPR020831">
    <property type="entry name" value="GlycerAld/Erythrose_P_DH"/>
</dbReference>
<dbReference type="RefSeq" id="WP_133528012.1">
    <property type="nucleotide sequence ID" value="NZ_SNXO01000008.1"/>
</dbReference>
<dbReference type="GO" id="GO:0006096">
    <property type="term" value="P:glycolytic process"/>
    <property type="evidence" value="ECO:0007669"/>
    <property type="project" value="TreeGrafter"/>
</dbReference>
<dbReference type="OrthoDB" id="9803304at2"/>
<keyword evidence="9" id="KW-0547">Nucleotide-binding</keyword>
<dbReference type="Gene3D" id="3.40.50.720">
    <property type="entry name" value="NAD(P)-binding Rossmann-like Domain"/>
    <property type="match status" value="1"/>
</dbReference>
<accession>A0A4R6Q786</accession>
<evidence type="ECO:0000256" key="4">
    <source>
        <dbReference type="ARBA" id="ARBA00023002"/>
    </source>
</evidence>
<dbReference type="InterPro" id="IPR020830">
    <property type="entry name" value="GlycerAld_3-P_DH_AS"/>
</dbReference>
<gene>
    <name evidence="14" type="ORF">EV211_10826</name>
</gene>
<keyword evidence="5 9" id="KW-0520">NAD</keyword>
<proteinExistence type="inferred from homology"/>
<dbReference type="Pfam" id="PF00044">
    <property type="entry name" value="Gp_dh_N"/>
    <property type="match status" value="1"/>
</dbReference>
<comment type="similarity">
    <text evidence="2 11">Belongs to the glyceraldehyde-3-phosphate dehydrogenase family.</text>
</comment>
<dbReference type="PIRSF" id="PIRSF000149">
    <property type="entry name" value="GAP_DH"/>
    <property type="match status" value="1"/>
</dbReference>
<feature type="binding site" evidence="9">
    <location>
        <position position="122"/>
    </location>
    <ligand>
        <name>NAD(+)</name>
        <dbReference type="ChEBI" id="CHEBI:57540"/>
    </ligand>
</feature>
<dbReference type="CDD" id="cd05214">
    <property type="entry name" value="GAPDH_I_N"/>
    <property type="match status" value="1"/>
</dbReference>
<evidence type="ECO:0000256" key="11">
    <source>
        <dbReference type="RuleBase" id="RU000397"/>
    </source>
</evidence>
<dbReference type="SMART" id="SM00846">
    <property type="entry name" value="Gp_dh_N"/>
    <property type="match status" value="1"/>
</dbReference>
<organism evidence="14 15">
    <name type="scientific">Aminicella lysinilytica</name>
    <dbReference type="NCBI Taxonomy" id="433323"/>
    <lineage>
        <taxon>Bacteria</taxon>
        <taxon>Bacillati</taxon>
        <taxon>Bacillota</taxon>
        <taxon>Clostridia</taxon>
        <taxon>Peptostreptococcales</taxon>
        <taxon>Anaerovoracaceae</taxon>
        <taxon>Aminicella</taxon>
    </lineage>
</organism>
<comment type="catalytic activity">
    <reaction evidence="6">
        <text>D-glyceraldehyde 3-phosphate + phosphate + NAD(+) = (2R)-3-phospho-glyceroyl phosphate + NADH + H(+)</text>
        <dbReference type="Rhea" id="RHEA:10300"/>
        <dbReference type="ChEBI" id="CHEBI:15378"/>
        <dbReference type="ChEBI" id="CHEBI:43474"/>
        <dbReference type="ChEBI" id="CHEBI:57540"/>
        <dbReference type="ChEBI" id="CHEBI:57604"/>
        <dbReference type="ChEBI" id="CHEBI:57945"/>
        <dbReference type="ChEBI" id="CHEBI:59776"/>
        <dbReference type="EC" id="1.2.1.12"/>
    </reaction>
</comment>
<dbReference type="GO" id="GO:0051287">
    <property type="term" value="F:NAD binding"/>
    <property type="evidence" value="ECO:0007669"/>
    <property type="project" value="InterPro"/>
</dbReference>
<feature type="binding site" evidence="8">
    <location>
        <position position="184"/>
    </location>
    <ligand>
        <name>D-glyceraldehyde 3-phosphate</name>
        <dbReference type="ChEBI" id="CHEBI:59776"/>
    </ligand>
</feature>
<protein>
    <recommendedName>
        <fullName evidence="12">Glyceraldehyde-3-phosphate dehydrogenase</fullName>
        <ecNumber evidence="12">1.2.1.-</ecNumber>
    </recommendedName>
</protein>
<evidence type="ECO:0000256" key="10">
    <source>
        <dbReference type="PIRSR" id="PIRSR000149-4"/>
    </source>
</evidence>
<dbReference type="CDD" id="cd18126">
    <property type="entry name" value="GAPDH_I_C"/>
    <property type="match status" value="1"/>
</dbReference>
<dbReference type="FunFam" id="3.30.360.10:FF:000001">
    <property type="entry name" value="Glyceraldehyde-3-phosphate dehydrogenase"/>
    <property type="match status" value="1"/>
</dbReference>
<reference evidence="14 15" key="1">
    <citation type="submission" date="2019-03" db="EMBL/GenBank/DDBJ databases">
        <title>Genomic Encyclopedia of Type Strains, Phase IV (KMG-IV): sequencing the most valuable type-strain genomes for metagenomic binning, comparative biology and taxonomic classification.</title>
        <authorList>
            <person name="Goeker M."/>
        </authorList>
    </citation>
    <scope>NUCLEOTIDE SEQUENCE [LARGE SCALE GENOMIC DNA]</scope>
    <source>
        <strain evidence="14 15">DSM 28287</strain>
    </source>
</reference>
<dbReference type="GO" id="GO:0004365">
    <property type="term" value="F:glyceraldehyde-3-phosphate dehydrogenase (NAD+) (phosphorylating) activity"/>
    <property type="evidence" value="ECO:0007669"/>
    <property type="project" value="UniProtKB-EC"/>
</dbReference>
<dbReference type="Gene3D" id="3.30.360.10">
    <property type="entry name" value="Dihydrodipicolinate Reductase, domain 2"/>
    <property type="match status" value="1"/>
</dbReference>
<evidence type="ECO:0000256" key="1">
    <source>
        <dbReference type="ARBA" id="ARBA00003501"/>
    </source>
</evidence>
<dbReference type="Pfam" id="PF02800">
    <property type="entry name" value="Gp_dh_C"/>
    <property type="match status" value="1"/>
</dbReference>
<feature type="binding site" evidence="9">
    <location>
        <position position="318"/>
    </location>
    <ligand>
        <name>NAD(+)</name>
        <dbReference type="ChEBI" id="CHEBI:57540"/>
    </ligand>
</feature>
<evidence type="ECO:0000256" key="3">
    <source>
        <dbReference type="ARBA" id="ARBA00011881"/>
    </source>
</evidence>
<feature type="site" description="Activates thiol group during catalysis" evidence="10">
    <location>
        <position position="181"/>
    </location>
</feature>
<dbReference type="InterPro" id="IPR020828">
    <property type="entry name" value="GlycerAld_3-P_DH_NAD(P)-bd"/>
</dbReference>
<dbReference type="EC" id="1.2.1.-" evidence="12"/>
<dbReference type="FunFam" id="3.40.50.720:FF:000001">
    <property type="entry name" value="Glyceraldehyde-3-phosphate dehydrogenase"/>
    <property type="match status" value="1"/>
</dbReference>
<dbReference type="GO" id="GO:0005829">
    <property type="term" value="C:cytosol"/>
    <property type="evidence" value="ECO:0007669"/>
    <property type="project" value="TreeGrafter"/>
</dbReference>
<dbReference type="PROSITE" id="PS00071">
    <property type="entry name" value="GAPDH"/>
    <property type="match status" value="1"/>
</dbReference>
<dbReference type="Proteomes" id="UP000295500">
    <property type="component" value="Unassembled WGS sequence"/>
</dbReference>
<evidence type="ECO:0000256" key="9">
    <source>
        <dbReference type="PIRSR" id="PIRSR000149-3"/>
    </source>
</evidence>
<feature type="binding site" evidence="8">
    <location>
        <begin position="213"/>
        <end position="214"/>
    </location>
    <ligand>
        <name>D-glyceraldehyde 3-phosphate</name>
        <dbReference type="ChEBI" id="CHEBI:59776"/>
    </ligand>
</feature>
<feature type="active site" description="Nucleophile" evidence="7">
    <location>
        <position position="154"/>
    </location>
</feature>
<feature type="binding site" evidence="8">
    <location>
        <position position="236"/>
    </location>
    <ligand>
        <name>D-glyceraldehyde 3-phosphate</name>
        <dbReference type="ChEBI" id="CHEBI:59776"/>
    </ligand>
</feature>
<dbReference type="PANTHER" id="PTHR10836:SF76">
    <property type="entry name" value="GLYCERALDEHYDE-3-PHOSPHATE DEHYDROGENASE-RELATED"/>
    <property type="match status" value="1"/>
</dbReference>